<evidence type="ECO:0000313" key="2">
    <source>
        <dbReference type="Proteomes" id="UP000499080"/>
    </source>
</evidence>
<reference evidence="1 2" key="1">
    <citation type="journal article" date="2019" name="Sci. Rep.">
        <title>Orb-weaving spider Araneus ventricosus genome elucidates the spidroin gene catalogue.</title>
        <authorList>
            <person name="Kono N."/>
            <person name="Nakamura H."/>
            <person name="Ohtoshi R."/>
            <person name="Moran D.A.P."/>
            <person name="Shinohara A."/>
            <person name="Yoshida Y."/>
            <person name="Fujiwara M."/>
            <person name="Mori M."/>
            <person name="Tomita M."/>
            <person name="Arakawa K."/>
        </authorList>
    </citation>
    <scope>NUCLEOTIDE SEQUENCE [LARGE SCALE GENOMIC DNA]</scope>
</reference>
<protein>
    <submittedName>
        <fullName evidence="1">Uncharacterized protein</fullName>
    </submittedName>
</protein>
<keyword evidence="2" id="KW-1185">Reference proteome</keyword>
<dbReference type="OrthoDB" id="6617942at2759"/>
<gene>
    <name evidence="1" type="ORF">AVEN_275073_1</name>
</gene>
<proteinExistence type="predicted"/>
<dbReference type="PANTHER" id="PTHR46409:SF1">
    <property type="entry name" value="HTH PSQ-TYPE DOMAIN-CONTAINING PROTEIN"/>
    <property type="match status" value="1"/>
</dbReference>
<dbReference type="Proteomes" id="UP000499080">
    <property type="component" value="Unassembled WGS sequence"/>
</dbReference>
<comment type="caution">
    <text evidence="1">The sequence shown here is derived from an EMBL/GenBank/DDBJ whole genome shotgun (WGS) entry which is preliminary data.</text>
</comment>
<dbReference type="AlphaFoldDB" id="A0A4Y2R6T5"/>
<dbReference type="PANTHER" id="PTHR46409">
    <property type="entry name" value="HTH PSQ-TYPE DOMAIN-CONTAINING PROTEIN"/>
    <property type="match status" value="1"/>
</dbReference>
<accession>A0A4Y2R6T5</accession>
<dbReference type="EMBL" id="BGPR01016002">
    <property type="protein sequence ID" value="GBN71457.1"/>
    <property type="molecule type" value="Genomic_DNA"/>
</dbReference>
<organism evidence="1 2">
    <name type="scientific">Araneus ventricosus</name>
    <name type="common">Orbweaver spider</name>
    <name type="synonym">Epeira ventricosa</name>
    <dbReference type="NCBI Taxonomy" id="182803"/>
    <lineage>
        <taxon>Eukaryota</taxon>
        <taxon>Metazoa</taxon>
        <taxon>Ecdysozoa</taxon>
        <taxon>Arthropoda</taxon>
        <taxon>Chelicerata</taxon>
        <taxon>Arachnida</taxon>
        <taxon>Araneae</taxon>
        <taxon>Araneomorphae</taxon>
        <taxon>Entelegynae</taxon>
        <taxon>Araneoidea</taxon>
        <taxon>Araneidae</taxon>
        <taxon>Araneus</taxon>
    </lineage>
</organism>
<sequence length="123" mass="14439">MVDGNKLIREKAKVRKDLEFQALSEAQALPLKGLYFDGREDSALVEERVDTKRYARKAKENVYVLLKKYLSQDLKDVVDGVICRNSFFPHPENILLCMLKYELVYIRELAARRIIKSREYLPM</sequence>
<name>A0A4Y2R6T5_ARAVE</name>
<evidence type="ECO:0000313" key="1">
    <source>
        <dbReference type="EMBL" id="GBN71457.1"/>
    </source>
</evidence>